<gene>
    <name evidence="5" type="ORF">DFR42_11553</name>
</gene>
<reference evidence="5 6" key="1">
    <citation type="submission" date="2018-05" db="EMBL/GenBank/DDBJ databases">
        <title>Genomic Encyclopedia of Type Strains, Phase IV (KMG-IV): sequencing the most valuable type-strain genomes for metagenomic binning, comparative biology and taxonomic classification.</title>
        <authorList>
            <person name="Goeker M."/>
        </authorList>
    </citation>
    <scope>NUCLEOTIDE SEQUENCE [LARGE SCALE GENOMIC DNA]</scope>
    <source>
        <strain evidence="5 6">DSM 19792</strain>
    </source>
</reference>
<proteinExistence type="predicted"/>
<evidence type="ECO:0000259" key="4">
    <source>
        <dbReference type="PROSITE" id="PS01124"/>
    </source>
</evidence>
<organism evidence="5 6">
    <name type="scientific">Undibacterium pigrum</name>
    <dbReference type="NCBI Taxonomy" id="401470"/>
    <lineage>
        <taxon>Bacteria</taxon>
        <taxon>Pseudomonadati</taxon>
        <taxon>Pseudomonadota</taxon>
        <taxon>Betaproteobacteria</taxon>
        <taxon>Burkholderiales</taxon>
        <taxon>Oxalobacteraceae</taxon>
        <taxon>Undibacterium</taxon>
    </lineage>
</organism>
<dbReference type="Pfam" id="PF12833">
    <property type="entry name" value="HTH_18"/>
    <property type="match status" value="1"/>
</dbReference>
<dbReference type="PROSITE" id="PS01124">
    <property type="entry name" value="HTH_ARAC_FAMILY_2"/>
    <property type="match status" value="1"/>
</dbReference>
<dbReference type="EMBL" id="QJKB01000015">
    <property type="protein sequence ID" value="PXX37803.1"/>
    <property type="molecule type" value="Genomic_DNA"/>
</dbReference>
<sequence>MSKHHTDWIHHAPGSERLERIEAYFAGNAYAMHRHDTYAIGTTLAGVQSFVYRGSTRHSLRGGTIVLHPDEAHDGQAGTGDGFHYRMIYVEPALIQKILGGQALPFIKHGISSDPRLHVATLPLLQAMNQPLDALEEQDALFDLAHAMLACSDIITNSSGSTGKALHFDYRAAESAREYMHSALTDNISLEDLAVHSGRDRWSLSRDFRLLFGTSPYRYLTMRRLDLVKSLLMQGHTLVNAALAAGFSDQSHMSKHFVKAFGLTPLRWLNMHGKPARR</sequence>
<protein>
    <submittedName>
        <fullName evidence="5">AraC family transcriptional regulator</fullName>
    </submittedName>
</protein>
<evidence type="ECO:0000313" key="6">
    <source>
        <dbReference type="Proteomes" id="UP000247792"/>
    </source>
</evidence>
<dbReference type="OrthoDB" id="9809338at2"/>
<dbReference type="InterPro" id="IPR018060">
    <property type="entry name" value="HTH_AraC"/>
</dbReference>
<evidence type="ECO:0000256" key="2">
    <source>
        <dbReference type="ARBA" id="ARBA00023125"/>
    </source>
</evidence>
<dbReference type="SUPFAM" id="SSF51215">
    <property type="entry name" value="Regulatory protein AraC"/>
    <property type="match status" value="1"/>
</dbReference>
<evidence type="ECO:0000256" key="3">
    <source>
        <dbReference type="ARBA" id="ARBA00023163"/>
    </source>
</evidence>
<dbReference type="AlphaFoldDB" id="A0A318IS09"/>
<evidence type="ECO:0000313" key="5">
    <source>
        <dbReference type="EMBL" id="PXX37803.1"/>
    </source>
</evidence>
<dbReference type="SMART" id="SM00342">
    <property type="entry name" value="HTH_ARAC"/>
    <property type="match status" value="1"/>
</dbReference>
<keyword evidence="6" id="KW-1185">Reference proteome</keyword>
<dbReference type="InterPro" id="IPR050204">
    <property type="entry name" value="AraC_XylS_family_regulators"/>
</dbReference>
<dbReference type="Pfam" id="PF02311">
    <property type="entry name" value="AraC_binding"/>
    <property type="match status" value="1"/>
</dbReference>
<dbReference type="GO" id="GO:0043565">
    <property type="term" value="F:sequence-specific DNA binding"/>
    <property type="evidence" value="ECO:0007669"/>
    <property type="project" value="InterPro"/>
</dbReference>
<dbReference type="InterPro" id="IPR003313">
    <property type="entry name" value="AraC-bd"/>
</dbReference>
<keyword evidence="3" id="KW-0804">Transcription</keyword>
<dbReference type="InterPro" id="IPR037923">
    <property type="entry name" value="HTH-like"/>
</dbReference>
<keyword evidence="1" id="KW-0805">Transcription regulation</keyword>
<dbReference type="Proteomes" id="UP000247792">
    <property type="component" value="Unassembled WGS sequence"/>
</dbReference>
<dbReference type="SUPFAM" id="SSF46689">
    <property type="entry name" value="Homeodomain-like"/>
    <property type="match status" value="2"/>
</dbReference>
<feature type="domain" description="HTH araC/xylS-type" evidence="4">
    <location>
        <begin position="174"/>
        <end position="271"/>
    </location>
</feature>
<dbReference type="GO" id="GO:0003700">
    <property type="term" value="F:DNA-binding transcription factor activity"/>
    <property type="evidence" value="ECO:0007669"/>
    <property type="project" value="InterPro"/>
</dbReference>
<dbReference type="PANTHER" id="PTHR46796">
    <property type="entry name" value="HTH-TYPE TRANSCRIPTIONAL ACTIVATOR RHAS-RELATED"/>
    <property type="match status" value="1"/>
</dbReference>
<dbReference type="InterPro" id="IPR009057">
    <property type="entry name" value="Homeodomain-like_sf"/>
</dbReference>
<accession>A0A318IS09</accession>
<comment type="caution">
    <text evidence="5">The sequence shown here is derived from an EMBL/GenBank/DDBJ whole genome shotgun (WGS) entry which is preliminary data.</text>
</comment>
<dbReference type="RefSeq" id="WP_110257929.1">
    <property type="nucleotide sequence ID" value="NZ_QJKB01000015.1"/>
</dbReference>
<name>A0A318IS09_9BURK</name>
<dbReference type="Gene3D" id="1.10.10.60">
    <property type="entry name" value="Homeodomain-like"/>
    <property type="match status" value="1"/>
</dbReference>
<evidence type="ECO:0000256" key="1">
    <source>
        <dbReference type="ARBA" id="ARBA00023015"/>
    </source>
</evidence>
<dbReference type="PANTHER" id="PTHR46796:SF2">
    <property type="entry name" value="TRANSCRIPTIONAL REGULATORY PROTEIN"/>
    <property type="match status" value="1"/>
</dbReference>
<keyword evidence="2" id="KW-0238">DNA-binding</keyword>